<feature type="compositionally biased region" description="Low complexity" evidence="8">
    <location>
        <begin position="9"/>
        <end position="21"/>
    </location>
</feature>
<feature type="region of interest" description="Disordered" evidence="8">
    <location>
        <begin position="1"/>
        <end position="25"/>
    </location>
</feature>
<proteinExistence type="inferred from homology"/>
<evidence type="ECO:0000256" key="2">
    <source>
        <dbReference type="ARBA" id="ARBA00022448"/>
    </source>
</evidence>
<evidence type="ECO:0000256" key="6">
    <source>
        <dbReference type="ARBA" id="ARBA00023136"/>
    </source>
</evidence>
<dbReference type="SUPFAM" id="SSF161098">
    <property type="entry name" value="MetI-like"/>
    <property type="match status" value="1"/>
</dbReference>
<dbReference type="AlphaFoldDB" id="A0A6J4I8D5"/>
<keyword evidence="5 7" id="KW-1133">Transmembrane helix</keyword>
<name>A0A6J4I8D5_9ACTN</name>
<dbReference type="PANTHER" id="PTHR43744">
    <property type="entry name" value="ABC TRANSPORTER PERMEASE PROTEIN MG189-RELATED-RELATED"/>
    <property type="match status" value="1"/>
</dbReference>
<comment type="similarity">
    <text evidence="7">Belongs to the binding-protein-dependent transport system permease family.</text>
</comment>
<dbReference type="CDD" id="cd06261">
    <property type="entry name" value="TM_PBP2"/>
    <property type="match status" value="1"/>
</dbReference>
<evidence type="ECO:0000256" key="7">
    <source>
        <dbReference type="RuleBase" id="RU363032"/>
    </source>
</evidence>
<dbReference type="GO" id="GO:0055085">
    <property type="term" value="P:transmembrane transport"/>
    <property type="evidence" value="ECO:0007669"/>
    <property type="project" value="InterPro"/>
</dbReference>
<comment type="subcellular location">
    <subcellularLocation>
        <location evidence="1 7">Cell membrane</location>
        <topology evidence="1 7">Multi-pass membrane protein</topology>
    </subcellularLocation>
</comment>
<evidence type="ECO:0000256" key="1">
    <source>
        <dbReference type="ARBA" id="ARBA00004651"/>
    </source>
</evidence>
<gene>
    <name evidence="10" type="ORF">AVDCRST_MAG41-1558</name>
</gene>
<dbReference type="Gene3D" id="1.10.3720.10">
    <property type="entry name" value="MetI-like"/>
    <property type="match status" value="1"/>
</dbReference>
<feature type="domain" description="ABC transmembrane type-1" evidence="9">
    <location>
        <begin position="96"/>
        <end position="287"/>
    </location>
</feature>
<evidence type="ECO:0000256" key="5">
    <source>
        <dbReference type="ARBA" id="ARBA00022989"/>
    </source>
</evidence>
<feature type="transmembrane region" description="Helical" evidence="7">
    <location>
        <begin position="167"/>
        <end position="185"/>
    </location>
</feature>
<evidence type="ECO:0000256" key="3">
    <source>
        <dbReference type="ARBA" id="ARBA00022475"/>
    </source>
</evidence>
<evidence type="ECO:0000256" key="8">
    <source>
        <dbReference type="SAM" id="MobiDB-lite"/>
    </source>
</evidence>
<dbReference type="EMBL" id="CADCTP010000142">
    <property type="protein sequence ID" value="CAA9243183.1"/>
    <property type="molecule type" value="Genomic_DNA"/>
</dbReference>
<dbReference type="Pfam" id="PF00528">
    <property type="entry name" value="BPD_transp_1"/>
    <property type="match status" value="1"/>
</dbReference>
<keyword evidence="6 7" id="KW-0472">Membrane</keyword>
<organism evidence="10">
    <name type="scientific">uncultured Mycobacteriales bacterium</name>
    <dbReference type="NCBI Taxonomy" id="581187"/>
    <lineage>
        <taxon>Bacteria</taxon>
        <taxon>Bacillati</taxon>
        <taxon>Actinomycetota</taxon>
        <taxon>Actinomycetes</taxon>
        <taxon>Mycobacteriales</taxon>
        <taxon>environmental samples</taxon>
    </lineage>
</organism>
<dbReference type="InterPro" id="IPR035906">
    <property type="entry name" value="MetI-like_sf"/>
</dbReference>
<evidence type="ECO:0000259" key="9">
    <source>
        <dbReference type="PROSITE" id="PS50928"/>
    </source>
</evidence>
<feature type="transmembrane region" description="Helical" evidence="7">
    <location>
        <begin position="39"/>
        <end position="60"/>
    </location>
</feature>
<keyword evidence="2 7" id="KW-0813">Transport</keyword>
<accession>A0A6J4I8D5</accession>
<feature type="transmembrane region" description="Helical" evidence="7">
    <location>
        <begin position="206"/>
        <end position="229"/>
    </location>
</feature>
<feature type="transmembrane region" description="Helical" evidence="7">
    <location>
        <begin position="269"/>
        <end position="287"/>
    </location>
</feature>
<dbReference type="InterPro" id="IPR000515">
    <property type="entry name" value="MetI-like"/>
</dbReference>
<keyword evidence="4 7" id="KW-0812">Transmembrane</keyword>
<keyword evidence="3" id="KW-1003">Cell membrane</keyword>
<dbReference type="PANTHER" id="PTHR43744:SF12">
    <property type="entry name" value="ABC TRANSPORTER PERMEASE PROTEIN MG189-RELATED"/>
    <property type="match status" value="1"/>
</dbReference>
<protein>
    <submittedName>
        <fullName evidence="10">ABC transporter, permease protein 2 (Cluster 1, maltose/g3p/polyamine/iron)</fullName>
    </submittedName>
</protein>
<feature type="transmembrane region" description="Helical" evidence="7">
    <location>
        <begin position="131"/>
        <end position="155"/>
    </location>
</feature>
<dbReference type="PROSITE" id="PS50928">
    <property type="entry name" value="ABC_TM1"/>
    <property type="match status" value="1"/>
</dbReference>
<dbReference type="GO" id="GO:0005886">
    <property type="term" value="C:plasma membrane"/>
    <property type="evidence" value="ECO:0007669"/>
    <property type="project" value="UniProtKB-SubCell"/>
</dbReference>
<feature type="transmembrane region" description="Helical" evidence="7">
    <location>
        <begin position="95"/>
        <end position="119"/>
    </location>
</feature>
<evidence type="ECO:0000313" key="10">
    <source>
        <dbReference type="EMBL" id="CAA9243183.1"/>
    </source>
</evidence>
<reference evidence="10" key="1">
    <citation type="submission" date="2020-02" db="EMBL/GenBank/DDBJ databases">
        <authorList>
            <person name="Meier V. D."/>
        </authorList>
    </citation>
    <scope>NUCLEOTIDE SEQUENCE</scope>
    <source>
        <strain evidence="10">AVDCRST_MAG41</strain>
    </source>
</reference>
<sequence>MATPIPTVTAGDRPAPAAAAPAGPPTRRRIRFRPGVRHGFLLLAAFVWLLPVLWMVSMALTPNDVQQREPVGLLPDGLTWSNFADVFQLGLMLRWFGNSVVVTTAATVLTVAVCAMAGYAFAKLRFTGRRLLFAVVIAGLMVPREAMFVPLFLMFSDTGQQNTYQALFLPRVAFPLGVFIMTQFFSRVPDEYEEAARVDGAGPLRVFWSIMLPLARPAMASLAIFTFVLTWNDYLWPLVIATEQEMFTVTTGLASLQSNFAAATEIGSLMARGLIGSLPLVVLFLLFQRQLIRGITLGSGEK</sequence>
<evidence type="ECO:0000256" key="4">
    <source>
        <dbReference type="ARBA" id="ARBA00022692"/>
    </source>
</evidence>